<organism evidence="6 7">
    <name type="scientific">Crassostrea virginica</name>
    <name type="common">Eastern oyster</name>
    <dbReference type="NCBI Taxonomy" id="6565"/>
    <lineage>
        <taxon>Eukaryota</taxon>
        <taxon>Metazoa</taxon>
        <taxon>Spiralia</taxon>
        <taxon>Lophotrochozoa</taxon>
        <taxon>Mollusca</taxon>
        <taxon>Bivalvia</taxon>
        <taxon>Autobranchia</taxon>
        <taxon>Pteriomorphia</taxon>
        <taxon>Ostreida</taxon>
        <taxon>Ostreoidea</taxon>
        <taxon>Ostreidae</taxon>
        <taxon>Crassostrea</taxon>
    </lineage>
</organism>
<sequence>MVRTFATSPPATPAAAPRPDRPPVISGRRHSGPLVRPRPLRRNVPPAAALGAPPTQEEEEDREDIELPDLPETPASPATSDLTVISTASSPIIIPLDSDEEFFDEYEYVDPYEGEGPFSSTPPPTCSHPAHEICVPPAWGEKIPGAQVNCRCVLCHQDDLHHAIRCTQCQNAPGCCKCIWTYMRSRYNSGCPLCRAGDPCGENPLGESQRRRMPVRREEVTYYRRGRIVSRRGARRGLLCGIGRARGRSQQQEQQQQPPPVGQRARKGRRGRGRATTMEEEKKECGGLL</sequence>
<evidence type="ECO:0000256" key="4">
    <source>
        <dbReference type="SAM" id="MobiDB-lite"/>
    </source>
</evidence>
<dbReference type="InterPro" id="IPR001841">
    <property type="entry name" value="Znf_RING"/>
</dbReference>
<feature type="compositionally biased region" description="Basic residues" evidence="4">
    <location>
        <begin position="264"/>
        <end position="273"/>
    </location>
</feature>
<name>A0A8B8C700_CRAVI</name>
<dbReference type="Proteomes" id="UP000694844">
    <property type="component" value="Chromosome 10"/>
</dbReference>
<evidence type="ECO:0000256" key="1">
    <source>
        <dbReference type="ARBA" id="ARBA00022771"/>
    </source>
</evidence>
<feature type="compositionally biased region" description="Acidic residues" evidence="4">
    <location>
        <begin position="56"/>
        <end position="69"/>
    </location>
</feature>
<accession>A0A8B8C700</accession>
<evidence type="ECO:0000313" key="7">
    <source>
        <dbReference type="RefSeq" id="XP_022310899.1"/>
    </source>
</evidence>
<reference evidence="7" key="1">
    <citation type="submission" date="2025-08" db="UniProtKB">
        <authorList>
            <consortium name="RefSeq"/>
        </authorList>
    </citation>
    <scope>IDENTIFICATION</scope>
    <source>
        <tissue evidence="7">Whole sample</tissue>
    </source>
</reference>
<feature type="region of interest" description="Disordered" evidence="4">
    <location>
        <begin position="246"/>
        <end position="289"/>
    </location>
</feature>
<feature type="compositionally biased region" description="Low complexity" evidence="4">
    <location>
        <begin position="1"/>
        <end position="17"/>
    </location>
</feature>
<dbReference type="AlphaFoldDB" id="A0A8B8C700"/>
<feature type="compositionally biased region" description="Basic and acidic residues" evidence="4">
    <location>
        <begin position="277"/>
        <end position="289"/>
    </location>
</feature>
<evidence type="ECO:0000256" key="2">
    <source>
        <dbReference type="ARBA" id="ARBA00022833"/>
    </source>
</evidence>
<feature type="domain" description="RING-type" evidence="5">
    <location>
        <begin position="152"/>
        <end position="195"/>
    </location>
</feature>
<protein>
    <submittedName>
        <fullName evidence="7">Uncharacterized protein LOC111116207</fullName>
    </submittedName>
</protein>
<evidence type="ECO:0000256" key="3">
    <source>
        <dbReference type="PROSITE-ProRule" id="PRU00175"/>
    </source>
</evidence>
<keyword evidence="2" id="KW-0862">Zinc</keyword>
<dbReference type="PROSITE" id="PS50089">
    <property type="entry name" value="ZF_RING_2"/>
    <property type="match status" value="1"/>
</dbReference>
<feature type="compositionally biased region" description="Low complexity" evidence="4">
    <location>
        <begin position="33"/>
        <end position="50"/>
    </location>
</feature>
<feature type="region of interest" description="Disordered" evidence="4">
    <location>
        <begin position="1"/>
        <end position="82"/>
    </location>
</feature>
<dbReference type="KEGG" id="cvn:111116207"/>
<dbReference type="RefSeq" id="XP_022310899.1">
    <property type="nucleotide sequence ID" value="XM_022455191.1"/>
</dbReference>
<proteinExistence type="predicted"/>
<dbReference type="GO" id="GO:0008270">
    <property type="term" value="F:zinc ion binding"/>
    <property type="evidence" value="ECO:0007669"/>
    <property type="project" value="UniProtKB-KW"/>
</dbReference>
<evidence type="ECO:0000259" key="5">
    <source>
        <dbReference type="PROSITE" id="PS50089"/>
    </source>
</evidence>
<dbReference type="GeneID" id="111116207"/>
<gene>
    <name evidence="7" type="primary">LOC111116207</name>
</gene>
<evidence type="ECO:0000313" key="6">
    <source>
        <dbReference type="Proteomes" id="UP000694844"/>
    </source>
</evidence>
<keyword evidence="6" id="KW-1185">Reference proteome</keyword>
<keyword evidence="1 3" id="KW-0863">Zinc-finger</keyword>
<keyword evidence="1 3" id="KW-0479">Metal-binding</keyword>